<dbReference type="NCBIfam" id="TIGR02433">
    <property type="entry name" value="lysidine_TilS_C"/>
    <property type="match status" value="1"/>
</dbReference>
<dbReference type="STRING" id="966.BTA35_0203840"/>
<comment type="subcellular location">
    <subcellularLocation>
        <location evidence="1 8">Cytoplasm</location>
    </subcellularLocation>
</comment>
<dbReference type="HAMAP" id="MF_01161">
    <property type="entry name" value="tRNA_Ile_lys_synt"/>
    <property type="match status" value="1"/>
</dbReference>
<dbReference type="EC" id="6.3.4.19" evidence="8"/>
<feature type="domain" description="Lysidine-tRNA(Ile) synthetase C-terminal" evidence="9">
    <location>
        <begin position="406"/>
        <end position="476"/>
    </location>
</feature>
<dbReference type="Gene3D" id="3.40.50.620">
    <property type="entry name" value="HUPs"/>
    <property type="match status" value="1"/>
</dbReference>
<dbReference type="Proteomes" id="UP000190064">
    <property type="component" value="Unassembled WGS sequence"/>
</dbReference>
<dbReference type="SUPFAM" id="SSF56037">
    <property type="entry name" value="PheT/TilS domain"/>
    <property type="match status" value="1"/>
</dbReference>
<evidence type="ECO:0000256" key="4">
    <source>
        <dbReference type="ARBA" id="ARBA00022694"/>
    </source>
</evidence>
<comment type="function">
    <text evidence="8">Ligates lysine onto the cytidine present at position 34 of the AUA codon-specific tRNA(Ile) that contains the anticodon CAU, in an ATP-dependent manner. Cytidine is converted to lysidine, thus changing the amino acid specificity of the tRNA from methionine to isoleucine.</text>
</comment>
<dbReference type="SUPFAM" id="SSF82829">
    <property type="entry name" value="MesJ substrate recognition domain-like"/>
    <property type="match status" value="1"/>
</dbReference>
<dbReference type="PANTHER" id="PTHR43033">
    <property type="entry name" value="TRNA(ILE)-LYSIDINE SYNTHASE-RELATED"/>
    <property type="match status" value="1"/>
</dbReference>
<dbReference type="RefSeq" id="WP_077243070.1">
    <property type="nucleotide sequence ID" value="NZ_FXTS01000004.1"/>
</dbReference>
<organism evidence="10 11">
    <name type="scientific">Oceanospirillum linum</name>
    <dbReference type="NCBI Taxonomy" id="966"/>
    <lineage>
        <taxon>Bacteria</taxon>
        <taxon>Pseudomonadati</taxon>
        <taxon>Pseudomonadota</taxon>
        <taxon>Gammaproteobacteria</taxon>
        <taxon>Oceanospirillales</taxon>
        <taxon>Oceanospirillaceae</taxon>
        <taxon>Oceanospirillum</taxon>
    </lineage>
</organism>
<evidence type="ECO:0000256" key="6">
    <source>
        <dbReference type="ARBA" id="ARBA00022840"/>
    </source>
</evidence>
<evidence type="ECO:0000256" key="3">
    <source>
        <dbReference type="ARBA" id="ARBA00022598"/>
    </source>
</evidence>
<dbReference type="GO" id="GO:0005737">
    <property type="term" value="C:cytoplasm"/>
    <property type="evidence" value="ECO:0007669"/>
    <property type="project" value="UniProtKB-SubCell"/>
</dbReference>
<comment type="catalytic activity">
    <reaction evidence="7 8">
        <text>cytidine(34) in tRNA(Ile2) + L-lysine + ATP = lysidine(34) in tRNA(Ile2) + AMP + diphosphate + H(+)</text>
        <dbReference type="Rhea" id="RHEA:43744"/>
        <dbReference type="Rhea" id="RHEA-COMP:10625"/>
        <dbReference type="Rhea" id="RHEA-COMP:10670"/>
        <dbReference type="ChEBI" id="CHEBI:15378"/>
        <dbReference type="ChEBI" id="CHEBI:30616"/>
        <dbReference type="ChEBI" id="CHEBI:32551"/>
        <dbReference type="ChEBI" id="CHEBI:33019"/>
        <dbReference type="ChEBI" id="CHEBI:82748"/>
        <dbReference type="ChEBI" id="CHEBI:83665"/>
        <dbReference type="ChEBI" id="CHEBI:456215"/>
        <dbReference type="EC" id="6.3.4.19"/>
    </reaction>
</comment>
<dbReference type="Pfam" id="PF09179">
    <property type="entry name" value="TilS"/>
    <property type="match status" value="1"/>
</dbReference>
<dbReference type="SUPFAM" id="SSF52402">
    <property type="entry name" value="Adenine nucleotide alpha hydrolases-like"/>
    <property type="match status" value="1"/>
</dbReference>
<keyword evidence="4 8" id="KW-0819">tRNA processing</keyword>
<reference evidence="10" key="1">
    <citation type="submission" date="2017-02" db="EMBL/GenBank/DDBJ databases">
        <title>Draft Genome Sequence of the Salt Water Bacterium Oceanospirillum linum ATCC 11336.</title>
        <authorList>
            <person name="Trachtenberg A.M."/>
            <person name="Carney J.G."/>
            <person name="Linnane J.D."/>
            <person name="Rheaume B.A."/>
            <person name="Pitts N.L."/>
            <person name="Mykles D.L."/>
            <person name="Maclea K.S."/>
        </authorList>
    </citation>
    <scope>NUCLEOTIDE SEQUENCE [LARGE SCALE GENOMIC DNA]</scope>
    <source>
        <strain evidence="10">ATCC 11336</strain>
    </source>
</reference>
<gene>
    <name evidence="8" type="primary">tilS</name>
    <name evidence="10" type="ORF">BTA35_0203840</name>
</gene>
<comment type="caution">
    <text evidence="10">The sequence shown here is derived from an EMBL/GenBank/DDBJ whole genome shotgun (WGS) entry which is preliminary data.</text>
</comment>
<dbReference type="Pfam" id="PF11734">
    <property type="entry name" value="TilS_C"/>
    <property type="match status" value="1"/>
</dbReference>
<keyword evidence="2 8" id="KW-0963">Cytoplasm</keyword>
<keyword evidence="3 8" id="KW-0436">Ligase</keyword>
<dbReference type="Pfam" id="PF01171">
    <property type="entry name" value="ATP_bind_3"/>
    <property type="match status" value="1"/>
</dbReference>
<dbReference type="InterPro" id="IPR012796">
    <property type="entry name" value="Lysidine-tRNA-synth_C"/>
</dbReference>
<evidence type="ECO:0000313" key="11">
    <source>
        <dbReference type="Proteomes" id="UP000190064"/>
    </source>
</evidence>
<keyword evidence="5 8" id="KW-0547">Nucleotide-binding</keyword>
<dbReference type="EMBL" id="MTSD02000001">
    <property type="protein sequence ID" value="OOV88630.1"/>
    <property type="molecule type" value="Genomic_DNA"/>
</dbReference>
<evidence type="ECO:0000256" key="5">
    <source>
        <dbReference type="ARBA" id="ARBA00022741"/>
    </source>
</evidence>
<evidence type="ECO:0000256" key="7">
    <source>
        <dbReference type="ARBA" id="ARBA00048539"/>
    </source>
</evidence>
<evidence type="ECO:0000313" key="10">
    <source>
        <dbReference type="EMBL" id="OOV88630.1"/>
    </source>
</evidence>
<sequence length="495" mass="55647">MKSDVITSDLLQNLPPHKQLWLALSGGLDSVVLLDLTVQYCASRQKSLKVIHVHHGLSPNADQWAEHCLSVCQCYQERLVVQEKHSVQEGLSVSVHCQVEHVQLNGISSIEEQARKARYQVFKDHLVEGDLILMAHHADDQLETLLLRLMRGAGALGLSGMPVERELGQGRLYRPLLAFERSELEAYAAENALSWVEDESNLGVEFDRNYLRHEITPRLKSRWPNATKVAGRSARVLSDADQLNRDLAEIDLKSVAASANALSCPALLELSPARQRNLLRFWLQNAGIPSPDYRQIMIILDELVLAQNDAQPLFQRPQYALRRYRDQLLLQLTNTEASDDGHALYDTEPVSICRDVVEAGGADLVKEAVAFRIEPFHVEACLPESESGSESVKDAEVLQLPLSSSVVLESRKGGESLRLPRRGGKALKKLLQETGVPAWLRDQVRLFWLETQEGERQLIGAWSPQVDKAGIFWWDISMLEADDKCDTYPVVIRRK</sequence>
<keyword evidence="11" id="KW-1185">Reference proteome</keyword>
<accession>A0A1T1HFW4</accession>
<dbReference type="InterPro" id="IPR014729">
    <property type="entry name" value="Rossmann-like_a/b/a_fold"/>
</dbReference>
<dbReference type="CDD" id="cd01992">
    <property type="entry name" value="TilS_N"/>
    <property type="match status" value="1"/>
</dbReference>
<comment type="domain">
    <text evidence="8">The N-terminal region contains the highly conserved SGGXDS motif, predicted to be a P-loop motif involved in ATP binding.</text>
</comment>
<protein>
    <recommendedName>
        <fullName evidence="8">tRNA(Ile)-lysidine synthase</fullName>
        <ecNumber evidence="8">6.3.4.19</ecNumber>
    </recommendedName>
    <alternativeName>
        <fullName evidence="8">tRNA(Ile)-2-lysyl-cytidine synthase</fullName>
    </alternativeName>
    <alternativeName>
        <fullName evidence="8">tRNA(Ile)-lysidine synthetase</fullName>
    </alternativeName>
</protein>
<keyword evidence="6 8" id="KW-0067">ATP-binding</keyword>
<dbReference type="PANTHER" id="PTHR43033:SF1">
    <property type="entry name" value="TRNA(ILE)-LYSIDINE SYNTHASE-RELATED"/>
    <property type="match status" value="1"/>
</dbReference>
<dbReference type="SMART" id="SM00977">
    <property type="entry name" value="TilS_C"/>
    <property type="match status" value="1"/>
</dbReference>
<comment type="similarity">
    <text evidence="8">Belongs to the tRNA(Ile)-lysidine synthase family.</text>
</comment>
<proteinExistence type="inferred from homology"/>
<name>A0A1T1HFW4_OCELI</name>
<dbReference type="GO" id="GO:0032267">
    <property type="term" value="F:tRNA(Ile)-lysidine synthase activity"/>
    <property type="evidence" value="ECO:0007669"/>
    <property type="project" value="UniProtKB-EC"/>
</dbReference>
<dbReference type="GO" id="GO:0006400">
    <property type="term" value="P:tRNA modification"/>
    <property type="evidence" value="ECO:0007669"/>
    <property type="project" value="UniProtKB-UniRule"/>
</dbReference>
<evidence type="ECO:0000259" key="9">
    <source>
        <dbReference type="SMART" id="SM00977"/>
    </source>
</evidence>
<dbReference type="InterPro" id="IPR011063">
    <property type="entry name" value="TilS/TtcA_N"/>
</dbReference>
<dbReference type="NCBIfam" id="TIGR02432">
    <property type="entry name" value="lysidine_TilS_N"/>
    <property type="match status" value="1"/>
</dbReference>
<evidence type="ECO:0000256" key="8">
    <source>
        <dbReference type="HAMAP-Rule" id="MF_01161"/>
    </source>
</evidence>
<dbReference type="InterPro" id="IPR012094">
    <property type="entry name" value="tRNA_Ile_lys_synt"/>
</dbReference>
<evidence type="ECO:0000256" key="2">
    <source>
        <dbReference type="ARBA" id="ARBA00022490"/>
    </source>
</evidence>
<dbReference type="AlphaFoldDB" id="A0A1T1HFW4"/>
<feature type="binding site" evidence="8">
    <location>
        <begin position="25"/>
        <end position="30"/>
    </location>
    <ligand>
        <name>ATP</name>
        <dbReference type="ChEBI" id="CHEBI:30616"/>
    </ligand>
</feature>
<dbReference type="InterPro" id="IPR012795">
    <property type="entry name" value="tRNA_Ile_lys_synt_N"/>
</dbReference>
<dbReference type="Gene3D" id="1.20.59.20">
    <property type="match status" value="1"/>
</dbReference>
<dbReference type="InterPro" id="IPR015262">
    <property type="entry name" value="tRNA_Ile_lys_synt_subst-bd"/>
</dbReference>
<dbReference type="GO" id="GO:0005524">
    <property type="term" value="F:ATP binding"/>
    <property type="evidence" value="ECO:0007669"/>
    <property type="project" value="UniProtKB-UniRule"/>
</dbReference>
<evidence type="ECO:0000256" key="1">
    <source>
        <dbReference type="ARBA" id="ARBA00004496"/>
    </source>
</evidence>